<proteinExistence type="predicted"/>
<evidence type="ECO:0000313" key="2">
    <source>
        <dbReference type="Proteomes" id="UP000235828"/>
    </source>
</evidence>
<organism evidence="1 2">
    <name type="scientific">Vibrio tapetis subsp. tapetis</name>
    <dbReference type="NCBI Taxonomy" id="1671868"/>
    <lineage>
        <taxon>Bacteria</taxon>
        <taxon>Pseudomonadati</taxon>
        <taxon>Pseudomonadota</taxon>
        <taxon>Gammaproteobacteria</taxon>
        <taxon>Vibrionales</taxon>
        <taxon>Vibrionaceae</taxon>
        <taxon>Vibrio</taxon>
    </lineage>
</organism>
<name>A0A2N8ZD96_9VIBR</name>
<dbReference type="EMBL" id="LT960611">
    <property type="protein sequence ID" value="SON49872.1"/>
    <property type="molecule type" value="Genomic_DNA"/>
</dbReference>
<dbReference type="Proteomes" id="UP000235828">
    <property type="component" value="Chromosome A"/>
</dbReference>
<keyword evidence="2" id="KW-1185">Reference proteome</keyword>
<accession>A0A2N8ZD96</accession>
<dbReference type="AlphaFoldDB" id="A0A2N8ZD96"/>
<sequence length="69" mass="7834">MKSSALTECPSNKAACPTNKLITDVLLYRLWGHILLSHSLLALANESDWELLLRVFINIPLTTQIDIQW</sequence>
<evidence type="ECO:0000313" key="1">
    <source>
        <dbReference type="EMBL" id="SON49872.1"/>
    </source>
</evidence>
<dbReference type="KEGG" id="vta:A1893"/>
<gene>
    <name evidence="1" type="ORF">VTAP4600_A1893</name>
</gene>
<reference evidence="1 2" key="1">
    <citation type="submission" date="2017-10" db="EMBL/GenBank/DDBJ databases">
        <authorList>
            <person name="Banno H."/>
            <person name="Chua N.-H."/>
        </authorList>
    </citation>
    <scope>NUCLEOTIDE SEQUENCE [LARGE SCALE GENOMIC DNA]</scope>
    <source>
        <strain evidence="1">Vibrio tapetis CECT4600</strain>
    </source>
</reference>
<protein>
    <submittedName>
        <fullName evidence="1">Uncharacterized protein</fullName>
    </submittedName>
</protein>